<organism evidence="1 2">
    <name type="scientific">Romanomermis culicivorax</name>
    <name type="common">Nematode worm</name>
    <dbReference type="NCBI Taxonomy" id="13658"/>
    <lineage>
        <taxon>Eukaryota</taxon>
        <taxon>Metazoa</taxon>
        <taxon>Ecdysozoa</taxon>
        <taxon>Nematoda</taxon>
        <taxon>Enoplea</taxon>
        <taxon>Dorylaimia</taxon>
        <taxon>Mermithida</taxon>
        <taxon>Mermithoidea</taxon>
        <taxon>Mermithidae</taxon>
        <taxon>Romanomermis</taxon>
    </lineage>
</organism>
<accession>A0A915HXC0</accession>
<keyword evidence="1" id="KW-1185">Reference proteome</keyword>
<sequence length="99" mass="11274">MAWRTRRATVVVTIVGVLEKRIQSEDAKSLTVKQFMKVKSPFRPPWSCFDRTAGLVNRLPLSLSLSPVLPTLAPSTLKNMFRISSQRSLDNYEIDETNH</sequence>
<reference evidence="2" key="1">
    <citation type="submission" date="2022-11" db="UniProtKB">
        <authorList>
            <consortium name="WormBaseParasite"/>
        </authorList>
    </citation>
    <scope>IDENTIFICATION</scope>
</reference>
<evidence type="ECO:0000313" key="1">
    <source>
        <dbReference type="Proteomes" id="UP000887565"/>
    </source>
</evidence>
<name>A0A915HXC0_ROMCU</name>
<dbReference type="WBParaSite" id="nRc.2.0.1.t05946-RA">
    <property type="protein sequence ID" value="nRc.2.0.1.t05946-RA"/>
    <property type="gene ID" value="nRc.2.0.1.g05946"/>
</dbReference>
<dbReference type="Proteomes" id="UP000887565">
    <property type="component" value="Unplaced"/>
</dbReference>
<proteinExistence type="predicted"/>
<dbReference type="AlphaFoldDB" id="A0A915HXC0"/>
<evidence type="ECO:0000313" key="2">
    <source>
        <dbReference type="WBParaSite" id="nRc.2.0.1.t05946-RA"/>
    </source>
</evidence>
<protein>
    <submittedName>
        <fullName evidence="2">Uncharacterized protein</fullName>
    </submittedName>
</protein>